<dbReference type="SUPFAM" id="SSF56935">
    <property type="entry name" value="Porins"/>
    <property type="match status" value="1"/>
</dbReference>
<keyword evidence="7" id="KW-0408">Iron</keyword>
<dbReference type="EMBL" id="JAWXVI010000001">
    <property type="protein sequence ID" value="MDX6188152.1"/>
    <property type="molecule type" value="Genomic_DNA"/>
</dbReference>
<evidence type="ECO:0000256" key="9">
    <source>
        <dbReference type="ARBA" id="ARBA00023077"/>
    </source>
</evidence>
<dbReference type="RefSeq" id="WP_230002455.1">
    <property type="nucleotide sequence ID" value="NZ_CP087134.1"/>
</dbReference>
<keyword evidence="5 13" id="KW-0812">Transmembrane</keyword>
<dbReference type="Proteomes" id="UP001273350">
    <property type="component" value="Unassembled WGS sequence"/>
</dbReference>
<keyword evidence="4" id="KW-0410">Iron transport</keyword>
<organism evidence="16 17">
    <name type="scientific">Flavobacterium cupriresistens</name>
    <dbReference type="NCBI Taxonomy" id="2893885"/>
    <lineage>
        <taxon>Bacteria</taxon>
        <taxon>Pseudomonadati</taxon>
        <taxon>Bacteroidota</taxon>
        <taxon>Flavobacteriia</taxon>
        <taxon>Flavobacteriales</taxon>
        <taxon>Flavobacteriaceae</taxon>
        <taxon>Flavobacterium</taxon>
    </lineage>
</organism>
<evidence type="ECO:0000256" key="11">
    <source>
        <dbReference type="ARBA" id="ARBA00023170"/>
    </source>
</evidence>
<dbReference type="InterPro" id="IPR010105">
    <property type="entry name" value="TonB_sidphr_rcpt"/>
</dbReference>
<comment type="caution">
    <text evidence="16">The sequence shown here is derived from an EMBL/GenBank/DDBJ whole genome shotgun (WGS) entry which is preliminary data.</text>
</comment>
<keyword evidence="17" id="KW-1185">Reference proteome</keyword>
<accession>A0ABU4R6E9</accession>
<keyword evidence="8" id="KW-0406">Ion transport</keyword>
<dbReference type="PANTHER" id="PTHR32552:SF68">
    <property type="entry name" value="FERRICHROME OUTER MEMBRANE TRANSPORTER_PHAGE RECEPTOR"/>
    <property type="match status" value="1"/>
</dbReference>
<evidence type="ECO:0000256" key="6">
    <source>
        <dbReference type="ARBA" id="ARBA00022729"/>
    </source>
</evidence>
<evidence type="ECO:0000256" key="13">
    <source>
        <dbReference type="PROSITE-ProRule" id="PRU01360"/>
    </source>
</evidence>
<protein>
    <submittedName>
        <fullName evidence="16">TonB-dependent siderophore receptor</fullName>
    </submittedName>
</protein>
<feature type="chain" id="PRO_5046472282" evidence="14">
    <location>
        <begin position="20"/>
        <end position="793"/>
    </location>
</feature>
<dbReference type="Gene3D" id="2.60.40.1120">
    <property type="entry name" value="Carboxypeptidase-like, regulatory domain"/>
    <property type="match status" value="1"/>
</dbReference>
<sequence length="793" mass="88943">MRVKIFLFSLIIFPMMTWAQNSGQIKGKITDFDEKPLDALKVILNQGQQTTYTNPQGIYIFDNLPKGKYEIQVENPVFVKTYTVTIETDQHLVYNLSQSSYLYELETVNVSANRRTIPSSTLRIGENLLLTPQNIQVIDRQVLSDQQILTTADGISRNISGVRTITHQEEGSVGLAVRGFAASNLRNGMDVSGSFGPLREDISFVERIEFVKGPAGFMMGNTQPGGFYNIVTKKPMGTQKKVFQMTLGSYNLYRASADIDEILSKDGKLTGRLNVMGTKKQSFQQYVEHEQYVFNPSLKYDLSENTNVTLEYILSQNSFVGGFAKYSYGIDGFKDVPKEFNFADPIVDPTKSAETNIFGTINHNFNEDWLLVGQFGYVKSEMEGESLYGMYNNIVLVDDLANNKKKGDVQRGISINDALNTSTVGQVFTRGKFTTGSVNHAVLGGLDMGEKFYVADWTVINQPVGPVFNIYNPVYGKLRKSDLPSYDRSRSLRERGANYLTNYSYTSLHIQDEARFLDDKLRIAGGLRYTNTVKTSGADNGKRVKNDAITPRFSVTGVLSPSWTAYALYDESFQEQTGMLVGGGSADPSYGKNTEIGTKKTWFNSKLMTGLTFYHLTKTNMLTSAGPENPGMSEQTGESLSKGIEFDLNGTIGNNWNVMFNYAFTDAKVTEDNDRSKVGMMLYGTAKHISNAWIKYTITKGSLEGLGFTLGYEYQAKRAAWPVTKEKYLPDNLFSLDSGISYKRSKYQISLLVNNVTNRYNYVGYYPGAWGYKHYGWRVVNPQGFRLNLVYNL</sequence>
<name>A0ABU4R6E9_9FLAO</name>
<dbReference type="InterPro" id="IPR036942">
    <property type="entry name" value="Beta-barrel_TonB_sf"/>
</dbReference>
<keyword evidence="2 13" id="KW-0813">Transport</keyword>
<evidence type="ECO:0000259" key="15">
    <source>
        <dbReference type="Pfam" id="PF07715"/>
    </source>
</evidence>
<evidence type="ECO:0000256" key="2">
    <source>
        <dbReference type="ARBA" id="ARBA00022448"/>
    </source>
</evidence>
<evidence type="ECO:0000256" key="14">
    <source>
        <dbReference type="SAM" id="SignalP"/>
    </source>
</evidence>
<evidence type="ECO:0000256" key="1">
    <source>
        <dbReference type="ARBA" id="ARBA00004571"/>
    </source>
</evidence>
<keyword evidence="12 13" id="KW-0998">Cell outer membrane</keyword>
<keyword evidence="3 13" id="KW-1134">Transmembrane beta strand</keyword>
<proteinExistence type="inferred from homology"/>
<keyword evidence="6 14" id="KW-0732">Signal</keyword>
<feature type="signal peptide" evidence="14">
    <location>
        <begin position="1"/>
        <end position="19"/>
    </location>
</feature>
<dbReference type="InterPro" id="IPR012910">
    <property type="entry name" value="Plug_dom"/>
</dbReference>
<dbReference type="SUPFAM" id="SSF49452">
    <property type="entry name" value="Starch-binding domain-like"/>
    <property type="match status" value="1"/>
</dbReference>
<dbReference type="Pfam" id="PF13620">
    <property type="entry name" value="CarboxypepD_reg"/>
    <property type="match status" value="1"/>
</dbReference>
<evidence type="ECO:0000256" key="4">
    <source>
        <dbReference type="ARBA" id="ARBA00022496"/>
    </source>
</evidence>
<dbReference type="InterPro" id="IPR037066">
    <property type="entry name" value="Plug_dom_sf"/>
</dbReference>
<dbReference type="Gene3D" id="2.40.170.20">
    <property type="entry name" value="TonB-dependent receptor, beta-barrel domain"/>
    <property type="match status" value="1"/>
</dbReference>
<evidence type="ECO:0000256" key="5">
    <source>
        <dbReference type="ARBA" id="ARBA00022692"/>
    </source>
</evidence>
<evidence type="ECO:0000256" key="12">
    <source>
        <dbReference type="ARBA" id="ARBA00023237"/>
    </source>
</evidence>
<evidence type="ECO:0000256" key="10">
    <source>
        <dbReference type="ARBA" id="ARBA00023136"/>
    </source>
</evidence>
<dbReference type="PROSITE" id="PS52016">
    <property type="entry name" value="TONB_DEPENDENT_REC_3"/>
    <property type="match status" value="1"/>
</dbReference>
<dbReference type="PANTHER" id="PTHR32552">
    <property type="entry name" value="FERRICHROME IRON RECEPTOR-RELATED"/>
    <property type="match status" value="1"/>
</dbReference>
<keyword evidence="10 13" id="KW-0472">Membrane</keyword>
<dbReference type="Pfam" id="PF07715">
    <property type="entry name" value="Plug"/>
    <property type="match status" value="1"/>
</dbReference>
<evidence type="ECO:0000256" key="8">
    <source>
        <dbReference type="ARBA" id="ARBA00023065"/>
    </source>
</evidence>
<dbReference type="NCBIfam" id="TIGR01783">
    <property type="entry name" value="TonB-siderophor"/>
    <property type="match status" value="1"/>
</dbReference>
<comment type="subcellular location">
    <subcellularLocation>
        <location evidence="1 13">Cell outer membrane</location>
        <topology evidence="1 13">Multi-pass membrane protein</topology>
    </subcellularLocation>
</comment>
<keyword evidence="11 16" id="KW-0675">Receptor</keyword>
<dbReference type="InterPro" id="IPR039426">
    <property type="entry name" value="TonB-dep_rcpt-like"/>
</dbReference>
<keyword evidence="9" id="KW-0798">TonB box</keyword>
<reference evidence="16 17" key="1">
    <citation type="submission" date="2023-11" db="EMBL/GenBank/DDBJ databases">
        <title>Unpublished Manusciprt.</title>
        <authorList>
            <person name="Saticioglu I.B."/>
            <person name="Ay H."/>
            <person name="Ajmi N."/>
            <person name="Altun S."/>
            <person name="Duman M."/>
        </authorList>
    </citation>
    <scope>NUCLEOTIDE SEQUENCE [LARGE SCALE GENOMIC DNA]</scope>
    <source>
        <strain evidence="16 17">Fl-318</strain>
    </source>
</reference>
<evidence type="ECO:0000313" key="16">
    <source>
        <dbReference type="EMBL" id="MDX6188152.1"/>
    </source>
</evidence>
<evidence type="ECO:0000256" key="3">
    <source>
        <dbReference type="ARBA" id="ARBA00022452"/>
    </source>
</evidence>
<evidence type="ECO:0000256" key="7">
    <source>
        <dbReference type="ARBA" id="ARBA00023004"/>
    </source>
</evidence>
<comment type="similarity">
    <text evidence="13">Belongs to the TonB-dependent receptor family.</text>
</comment>
<feature type="domain" description="TonB-dependent receptor plug" evidence="15">
    <location>
        <begin position="131"/>
        <end position="226"/>
    </location>
</feature>
<dbReference type="InterPro" id="IPR013784">
    <property type="entry name" value="Carb-bd-like_fold"/>
</dbReference>
<gene>
    <name evidence="16" type="ORF">SGQ83_02230</name>
</gene>
<dbReference type="Gene3D" id="2.170.130.10">
    <property type="entry name" value="TonB-dependent receptor, plug domain"/>
    <property type="match status" value="1"/>
</dbReference>
<evidence type="ECO:0000313" key="17">
    <source>
        <dbReference type="Proteomes" id="UP001273350"/>
    </source>
</evidence>